<dbReference type="InterPro" id="IPR045269">
    <property type="entry name" value="Atg1-like"/>
</dbReference>
<dbReference type="GO" id="GO:0005776">
    <property type="term" value="C:autophagosome"/>
    <property type="evidence" value="ECO:0007669"/>
    <property type="project" value="TreeGrafter"/>
</dbReference>
<dbReference type="SMART" id="SM00220">
    <property type="entry name" value="S_TKc"/>
    <property type="match status" value="1"/>
</dbReference>
<gene>
    <name evidence="10" type="ORF">RND81_01G209100</name>
</gene>
<evidence type="ECO:0000313" key="11">
    <source>
        <dbReference type="Proteomes" id="UP001443914"/>
    </source>
</evidence>
<dbReference type="CDD" id="cd14009">
    <property type="entry name" value="STKc_ATG1_ULK_like"/>
    <property type="match status" value="1"/>
</dbReference>
<dbReference type="SUPFAM" id="SSF56112">
    <property type="entry name" value="Protein kinase-like (PK-like)"/>
    <property type="match status" value="1"/>
</dbReference>
<evidence type="ECO:0000259" key="9">
    <source>
        <dbReference type="PROSITE" id="PS50011"/>
    </source>
</evidence>
<dbReference type="PROSITE" id="PS00107">
    <property type="entry name" value="PROTEIN_KINASE_ATP"/>
    <property type="match status" value="1"/>
</dbReference>
<proteinExistence type="inferred from homology"/>
<dbReference type="GO" id="GO:0005829">
    <property type="term" value="C:cytosol"/>
    <property type="evidence" value="ECO:0007669"/>
    <property type="project" value="TreeGrafter"/>
</dbReference>
<feature type="compositionally biased region" description="Low complexity" evidence="8">
    <location>
        <begin position="504"/>
        <end position="515"/>
    </location>
</feature>
<accession>A0AAW1NHR9</accession>
<evidence type="ECO:0000256" key="7">
    <source>
        <dbReference type="PROSITE-ProRule" id="PRU10141"/>
    </source>
</evidence>
<feature type="compositionally biased region" description="Basic and acidic residues" evidence="8">
    <location>
        <begin position="299"/>
        <end position="326"/>
    </location>
</feature>
<dbReference type="Proteomes" id="UP001443914">
    <property type="component" value="Unassembled WGS sequence"/>
</dbReference>
<dbReference type="AlphaFoldDB" id="A0AAW1NHR9"/>
<feature type="compositionally biased region" description="Polar residues" evidence="8">
    <location>
        <begin position="484"/>
        <end position="502"/>
    </location>
</feature>
<evidence type="ECO:0000256" key="5">
    <source>
        <dbReference type="ARBA" id="ARBA00022840"/>
    </source>
</evidence>
<dbReference type="GO" id="GO:0010506">
    <property type="term" value="P:regulation of autophagy"/>
    <property type="evidence" value="ECO:0007669"/>
    <property type="project" value="InterPro"/>
</dbReference>
<dbReference type="PANTHER" id="PTHR24348:SF22">
    <property type="entry name" value="NON-SPECIFIC SERINE_THREONINE PROTEIN KINASE"/>
    <property type="match status" value="1"/>
</dbReference>
<reference evidence="10" key="1">
    <citation type="submission" date="2024-03" db="EMBL/GenBank/DDBJ databases">
        <title>WGS assembly of Saponaria officinalis var. Norfolk2.</title>
        <authorList>
            <person name="Jenkins J."/>
            <person name="Shu S."/>
            <person name="Grimwood J."/>
            <person name="Barry K."/>
            <person name="Goodstein D."/>
            <person name="Schmutz J."/>
            <person name="Leebens-Mack J."/>
            <person name="Osbourn A."/>
        </authorList>
    </citation>
    <scope>NUCLEOTIDE SEQUENCE [LARGE SCALE GENOMIC DNA]</scope>
    <source>
        <strain evidence="10">JIC</strain>
    </source>
</reference>
<dbReference type="FunFam" id="1.10.510.10:FF:000571">
    <property type="entry name" value="Maternal embryonic leucine zipper kinase"/>
    <property type="match status" value="1"/>
</dbReference>
<dbReference type="InterPro" id="IPR008271">
    <property type="entry name" value="Ser/Thr_kinase_AS"/>
</dbReference>
<dbReference type="GO" id="GO:0000045">
    <property type="term" value="P:autophagosome assembly"/>
    <property type="evidence" value="ECO:0007669"/>
    <property type="project" value="TreeGrafter"/>
</dbReference>
<dbReference type="InterPro" id="IPR056281">
    <property type="entry name" value="MIT_ATG1a/b/c"/>
</dbReference>
<evidence type="ECO:0000256" key="4">
    <source>
        <dbReference type="ARBA" id="ARBA00022777"/>
    </source>
</evidence>
<comment type="caution">
    <text evidence="10">The sequence shown here is derived from an EMBL/GenBank/DDBJ whole genome shotgun (WGS) entry which is preliminary data.</text>
</comment>
<evidence type="ECO:0000256" key="3">
    <source>
        <dbReference type="ARBA" id="ARBA00022741"/>
    </source>
</evidence>
<dbReference type="GO" id="GO:0004674">
    <property type="term" value="F:protein serine/threonine kinase activity"/>
    <property type="evidence" value="ECO:0007669"/>
    <property type="project" value="InterPro"/>
</dbReference>
<evidence type="ECO:0000256" key="8">
    <source>
        <dbReference type="SAM" id="MobiDB-lite"/>
    </source>
</evidence>
<dbReference type="GO" id="GO:0000407">
    <property type="term" value="C:phagophore assembly site"/>
    <property type="evidence" value="ECO:0007669"/>
    <property type="project" value="TreeGrafter"/>
</dbReference>
<dbReference type="PROSITE" id="PS00108">
    <property type="entry name" value="PROTEIN_KINASE_ST"/>
    <property type="match status" value="1"/>
</dbReference>
<name>A0AAW1NHR9_SAPOF</name>
<dbReference type="InterPro" id="IPR011009">
    <property type="entry name" value="Kinase-like_dom_sf"/>
</dbReference>
<dbReference type="Pfam" id="PF00069">
    <property type="entry name" value="Pkinase"/>
    <property type="match status" value="1"/>
</dbReference>
<dbReference type="EMBL" id="JBDFQZ010000001">
    <property type="protein sequence ID" value="KAK9758128.1"/>
    <property type="molecule type" value="Genomic_DNA"/>
</dbReference>
<evidence type="ECO:0000313" key="10">
    <source>
        <dbReference type="EMBL" id="KAK9758128.1"/>
    </source>
</evidence>
<evidence type="ECO:0000256" key="2">
    <source>
        <dbReference type="ARBA" id="ARBA00022679"/>
    </source>
</evidence>
<dbReference type="PROSITE" id="PS50011">
    <property type="entry name" value="PROTEIN_KINASE_DOM"/>
    <property type="match status" value="1"/>
</dbReference>
<sequence>MEIGGKSVKCRVIGDYIIGPKIGSGSFAVVWRSKHRHLGTEFAIKEIDKKHLNDNLLKEIEILRNVVHPNIIRLFDAIETEERIFLVLEYCDGGDLGEYIQKHGRVSEDVARHFMKQLAAGLQVLRENHLIHRDLKPQNLLLSSKEATPMLKIGDFGFARYLTSQGLAETLCGSPLYMAPEIIQNQKYDAKADLWSVGAILYQLVIGRPPFNGNSQFQLFQNVLRSTELRFPEGALLVLNPDCVELCRSLLRQNPVERLTFEEFFNHKFLTNTRVGKSSSLISRDAAVALTDGQMPRLQQKDKQKAADESVKYRSSIDDEQREFKNDSYGTSGYQYSSNVLRDKVSQSIDENSPSSSETRVADSLDAIEREYILVHSNFASMEILTSSLGTSLKESSNTRPCVSASKNNDQHVPITREPCVSRAAEELSVLHPSTRLQLLHQYLDALSDLAQEKFDGGFILESFSVELVVLALWKETFQICSSWQSSGRDNNNATDSSSRNESSAKAGASSSSEALNNTDFTDPSSMSLWAEQGFILAFDRTEKLSKYLQDVDGAAKMPDAVEIIYQTALAAGRDGAADQLIGNRDSASLMYSKALLLFSFIVAEAPSLPLNPPFSLADEVKQQILKYIKSLESHLNHSQISQPSQWPSFLTK</sequence>
<comment type="function">
    <text evidence="6">CIPK serine-threonine protein kinases interact with CBL proteins. Binding of a CBL protein to the regulatory NAF domain of CIPK protein lead to the activation of the kinase in a calcium-dependent manner.</text>
</comment>
<evidence type="ECO:0000256" key="6">
    <source>
        <dbReference type="ARBA" id="ARBA00058225"/>
    </source>
</evidence>
<dbReference type="FunFam" id="3.30.200.20:FF:000042">
    <property type="entry name" value="Aurora kinase A"/>
    <property type="match status" value="1"/>
</dbReference>
<feature type="domain" description="Protein kinase" evidence="9">
    <location>
        <begin position="16"/>
        <end position="270"/>
    </location>
</feature>
<dbReference type="Pfam" id="PF24497">
    <property type="entry name" value="MIT_ATG1"/>
    <property type="match status" value="1"/>
</dbReference>
<dbReference type="InterPro" id="IPR017441">
    <property type="entry name" value="Protein_kinase_ATP_BS"/>
</dbReference>
<feature type="region of interest" description="Disordered" evidence="8">
    <location>
        <begin position="293"/>
        <end position="331"/>
    </location>
</feature>
<keyword evidence="2" id="KW-0808">Transferase</keyword>
<feature type="binding site" evidence="7">
    <location>
        <position position="45"/>
    </location>
    <ligand>
        <name>ATP</name>
        <dbReference type="ChEBI" id="CHEBI:30616"/>
    </ligand>
</feature>
<dbReference type="GO" id="GO:0016020">
    <property type="term" value="C:membrane"/>
    <property type="evidence" value="ECO:0007669"/>
    <property type="project" value="TreeGrafter"/>
</dbReference>
<comment type="similarity">
    <text evidence="1">Belongs to the protein kinase superfamily. CAMK Ser/Thr protein kinase family. SNF1 subfamily.</text>
</comment>
<protein>
    <recommendedName>
        <fullName evidence="9">Protein kinase domain-containing protein</fullName>
    </recommendedName>
</protein>
<evidence type="ECO:0000256" key="1">
    <source>
        <dbReference type="ARBA" id="ARBA00006234"/>
    </source>
</evidence>
<keyword evidence="4" id="KW-0418">Kinase</keyword>
<organism evidence="10 11">
    <name type="scientific">Saponaria officinalis</name>
    <name type="common">Common soapwort</name>
    <name type="synonym">Lychnis saponaria</name>
    <dbReference type="NCBI Taxonomy" id="3572"/>
    <lineage>
        <taxon>Eukaryota</taxon>
        <taxon>Viridiplantae</taxon>
        <taxon>Streptophyta</taxon>
        <taxon>Embryophyta</taxon>
        <taxon>Tracheophyta</taxon>
        <taxon>Spermatophyta</taxon>
        <taxon>Magnoliopsida</taxon>
        <taxon>eudicotyledons</taxon>
        <taxon>Gunneridae</taxon>
        <taxon>Pentapetalae</taxon>
        <taxon>Caryophyllales</taxon>
        <taxon>Caryophyllaceae</taxon>
        <taxon>Caryophylleae</taxon>
        <taxon>Saponaria</taxon>
    </lineage>
</organism>
<keyword evidence="3 7" id="KW-0547">Nucleotide-binding</keyword>
<dbReference type="Gene3D" id="1.10.510.10">
    <property type="entry name" value="Transferase(Phosphotransferase) domain 1"/>
    <property type="match status" value="1"/>
</dbReference>
<keyword evidence="5 7" id="KW-0067">ATP-binding</keyword>
<feature type="region of interest" description="Disordered" evidence="8">
    <location>
        <begin position="484"/>
        <end position="518"/>
    </location>
</feature>
<dbReference type="PANTHER" id="PTHR24348">
    <property type="entry name" value="SERINE/THREONINE-PROTEIN KINASE UNC-51-RELATED"/>
    <property type="match status" value="1"/>
</dbReference>
<dbReference type="InterPro" id="IPR000719">
    <property type="entry name" value="Prot_kinase_dom"/>
</dbReference>
<dbReference type="GO" id="GO:0005524">
    <property type="term" value="F:ATP binding"/>
    <property type="evidence" value="ECO:0007669"/>
    <property type="project" value="UniProtKB-UniRule"/>
</dbReference>
<keyword evidence="11" id="KW-1185">Reference proteome</keyword>